<dbReference type="GeneID" id="67030426"/>
<gene>
    <name evidence="2" type="ORF">RhiXN_08147</name>
</gene>
<dbReference type="Proteomes" id="UP000650533">
    <property type="component" value="Chromosome 9"/>
</dbReference>
<accession>A0A8H8SYE2</accession>
<feature type="signal peptide" evidence="1">
    <location>
        <begin position="1"/>
        <end position="19"/>
    </location>
</feature>
<evidence type="ECO:0008006" key="4">
    <source>
        <dbReference type="Google" id="ProtNLM"/>
    </source>
</evidence>
<proteinExistence type="predicted"/>
<dbReference type="SUPFAM" id="SSF52047">
    <property type="entry name" value="RNI-like"/>
    <property type="match status" value="1"/>
</dbReference>
<name>A0A8H8SYE2_9AGAM</name>
<dbReference type="RefSeq" id="XP_043183348.1">
    <property type="nucleotide sequence ID" value="XM_043327963.1"/>
</dbReference>
<evidence type="ECO:0000313" key="2">
    <source>
        <dbReference type="EMBL" id="QRW23111.1"/>
    </source>
</evidence>
<evidence type="ECO:0000256" key="1">
    <source>
        <dbReference type="SAM" id="SignalP"/>
    </source>
</evidence>
<dbReference type="AlphaFoldDB" id="A0A8H8SYE2"/>
<sequence>MSAPAPIDIFSLFTQVCLSVTPAAMASHHVTFNHIFLRFSIISDEILNLLETAYRQHSQPNLSSHMPASQPGLYVHPAINLALTSLDMYGMVMKFIYKSRIRCSLRMSDICFLNPSLNNSLSSLDSPLLPLARMSSCQFFRHLVISGRQARLPLHPSLLGIPYFTALQTIDLRFFWIVQSLPVSWRNFLVESVRKSTNLSSISFNHLLFPDVKALLLASAENLALESIQLERIPVPEVDVIELSTLFVRNNSLRSITVPHKLLRHSTLSLFCELPFLQVLNLTAGIGEDDESPENTLWQTYQPLTRLEFPALLHLSLDAPPEYIEGLPILADTLQELTVSSPDAFFIGSNSEQSSSDDQEAYCAALDNLVKVGPNTTHVNLRIGYFCHAFVDRLAMFNQLVTAKLFNCHPDPELMDYARERMETCMWVYGNDVHK</sequence>
<reference evidence="2" key="1">
    <citation type="submission" date="2020-05" db="EMBL/GenBank/DDBJ databases">
        <title>Evolutionary and genomic comparisons of hybrid uninucleate and nonhybrid Rhizoctonia fungi.</title>
        <authorList>
            <person name="Li C."/>
            <person name="Chen X."/>
        </authorList>
    </citation>
    <scope>NUCLEOTIDE SEQUENCE</scope>
    <source>
        <strain evidence="2">AG-1 IA</strain>
    </source>
</reference>
<dbReference type="EMBL" id="CP059666">
    <property type="protein sequence ID" value="QRW23111.1"/>
    <property type="molecule type" value="Genomic_DNA"/>
</dbReference>
<feature type="chain" id="PRO_5034840917" description="F-box domain-containing protein" evidence="1">
    <location>
        <begin position="20"/>
        <end position="435"/>
    </location>
</feature>
<protein>
    <recommendedName>
        <fullName evidence="4">F-box domain-containing protein</fullName>
    </recommendedName>
</protein>
<evidence type="ECO:0000313" key="3">
    <source>
        <dbReference type="Proteomes" id="UP000650533"/>
    </source>
</evidence>
<keyword evidence="1" id="KW-0732">Signal</keyword>
<organism evidence="2 3">
    <name type="scientific">Rhizoctonia solani</name>
    <dbReference type="NCBI Taxonomy" id="456999"/>
    <lineage>
        <taxon>Eukaryota</taxon>
        <taxon>Fungi</taxon>
        <taxon>Dikarya</taxon>
        <taxon>Basidiomycota</taxon>
        <taxon>Agaricomycotina</taxon>
        <taxon>Agaricomycetes</taxon>
        <taxon>Cantharellales</taxon>
        <taxon>Ceratobasidiaceae</taxon>
        <taxon>Rhizoctonia</taxon>
    </lineage>
</organism>
<dbReference type="KEGG" id="rsx:RhiXN_08147"/>